<dbReference type="Pfam" id="PF03283">
    <property type="entry name" value="PAE"/>
    <property type="match status" value="1"/>
</dbReference>
<dbReference type="GO" id="GO:0016787">
    <property type="term" value="F:hydrolase activity"/>
    <property type="evidence" value="ECO:0007669"/>
    <property type="project" value="InterPro"/>
</dbReference>
<sequence>MKDVKRIWLGGIVLALSVTSFYCSPDQNTNNTQDLALLGGLLETPEKGTGNLTGLDNTDPKTQNVLDDLTSVVYGSYDVVYIPGAVCSNGTPYKIFVDRADGILDWILGYSSRLLVYLEPGGACWDYESCTGQTGIRGAANPNGIPDNHMNFGAFIDPNVPGGSPNAVISPIILRNHPTGQNVKTSNWNKVFIPYCTGDVYAGNKVATYSDPTGQNPPITYRHVGAKNMELVIDWLKNNFNKPKEMFVSGCSAGGAGSMINYHFIRKALSPSKSYLLNDSGPIFPAPGFGNQWPLQQKIKDAWNTEYFISKAQPDFPSVDIRADYGKISEALAQKYPNDKLAITLFRRDANYSMYSYARFYGLDENNPADKEYIIGTLWAQDIENLKAQYDRYSNLEYFIPYYRSINDSHCTSIVEFTGTEIENTGITLGTFINDYLLGSSTFRSFFESVNPNDANVTNFWFALVNLLL</sequence>
<proteinExistence type="predicted"/>
<protein>
    <submittedName>
        <fullName evidence="1">Pectin acetylesterase</fullName>
    </submittedName>
</protein>
<dbReference type="PANTHER" id="PTHR21562">
    <property type="entry name" value="NOTUM-RELATED"/>
    <property type="match status" value="1"/>
</dbReference>
<dbReference type="EMBL" id="NPDN01000004">
    <property type="protein sequence ID" value="PJZ25774.1"/>
    <property type="molecule type" value="Genomic_DNA"/>
</dbReference>
<dbReference type="OrthoDB" id="9802991at2"/>
<dbReference type="PANTHER" id="PTHR21562:SF83">
    <property type="entry name" value="PECTIN ACETYLESTERASE 4"/>
    <property type="match status" value="1"/>
</dbReference>
<dbReference type="InterPro" id="IPR004963">
    <property type="entry name" value="PAE/NOTUM"/>
</dbReference>
<evidence type="ECO:0000313" key="1">
    <source>
        <dbReference type="EMBL" id="PJZ25774.1"/>
    </source>
</evidence>
<gene>
    <name evidence="1" type="ORF">CH357_09050</name>
</gene>
<keyword evidence="2" id="KW-1185">Reference proteome</keyword>
<dbReference type="RefSeq" id="WP_100706415.1">
    <property type="nucleotide sequence ID" value="NZ_NPDL01000001.1"/>
</dbReference>
<dbReference type="Proteomes" id="UP000232196">
    <property type="component" value="Unassembled WGS sequence"/>
</dbReference>
<evidence type="ECO:0000313" key="2">
    <source>
        <dbReference type="Proteomes" id="UP000232196"/>
    </source>
</evidence>
<organism evidence="1 2">
    <name type="scientific">Leptospira hartskeerlii</name>
    <dbReference type="NCBI Taxonomy" id="2023177"/>
    <lineage>
        <taxon>Bacteria</taxon>
        <taxon>Pseudomonadati</taxon>
        <taxon>Spirochaetota</taxon>
        <taxon>Spirochaetia</taxon>
        <taxon>Leptospirales</taxon>
        <taxon>Leptospiraceae</taxon>
        <taxon>Leptospira</taxon>
    </lineage>
</organism>
<dbReference type="AlphaFoldDB" id="A0A2M9XDQ8"/>
<accession>A0A2M9XDQ8</accession>
<name>A0A2M9XDQ8_9LEPT</name>
<comment type="caution">
    <text evidence="1">The sequence shown here is derived from an EMBL/GenBank/DDBJ whole genome shotgun (WGS) entry which is preliminary data.</text>
</comment>
<reference evidence="1 2" key="1">
    <citation type="submission" date="2017-07" db="EMBL/GenBank/DDBJ databases">
        <title>Leptospira spp. isolated from tropical soils.</title>
        <authorList>
            <person name="Thibeaux R."/>
            <person name="Iraola G."/>
            <person name="Ferres I."/>
            <person name="Bierque E."/>
            <person name="Girault D."/>
            <person name="Soupe-Gilbert M.-E."/>
            <person name="Picardeau M."/>
            <person name="Goarant C."/>
        </authorList>
    </citation>
    <scope>NUCLEOTIDE SEQUENCE [LARGE SCALE GENOMIC DNA]</scope>
    <source>
        <strain evidence="1 2">MCA1-C-A1</strain>
    </source>
</reference>